<proteinExistence type="predicted"/>
<feature type="region of interest" description="Disordered" evidence="1">
    <location>
        <begin position="199"/>
        <end position="246"/>
    </location>
</feature>
<dbReference type="EMBL" id="VBSB01000001">
    <property type="protein sequence ID" value="NTY57953.1"/>
    <property type="molecule type" value="Genomic_DNA"/>
</dbReference>
<organism evidence="2 3">
    <name type="scientific">Mycolicibacterium sphagni</name>
    <dbReference type="NCBI Taxonomy" id="1786"/>
    <lineage>
        <taxon>Bacteria</taxon>
        <taxon>Bacillati</taxon>
        <taxon>Actinomycetota</taxon>
        <taxon>Actinomycetes</taxon>
        <taxon>Mycobacteriales</taxon>
        <taxon>Mycobacteriaceae</taxon>
        <taxon>Mycolicibacterium</taxon>
    </lineage>
</organism>
<reference evidence="2 3" key="1">
    <citation type="submission" date="2019-05" db="EMBL/GenBank/DDBJ databases">
        <title>Mycolicibacterium sphagni ENV482 genome assembly.</title>
        <authorList>
            <person name="Chen W."/>
            <person name="Faulkner N.W."/>
            <person name="Hyman M.R."/>
        </authorList>
    </citation>
    <scope>NUCLEOTIDE SEQUENCE [LARGE SCALE GENOMIC DNA]</scope>
    <source>
        <strain evidence="2 3">ENV482</strain>
    </source>
</reference>
<dbReference type="RefSeq" id="WP_174395975.1">
    <property type="nucleotide sequence ID" value="NZ_VBSB01000001.1"/>
</dbReference>
<comment type="caution">
    <text evidence="2">The sequence shown here is derived from an EMBL/GenBank/DDBJ whole genome shotgun (WGS) entry which is preliminary data.</text>
</comment>
<protein>
    <recommendedName>
        <fullName evidence="4">Restriction endonuclease type IV Mrr domain-containing protein</fullName>
    </recommendedName>
</protein>
<keyword evidence="3" id="KW-1185">Reference proteome</keyword>
<feature type="compositionally biased region" description="Basic and acidic residues" evidence="1">
    <location>
        <begin position="199"/>
        <end position="238"/>
    </location>
</feature>
<dbReference type="Proteomes" id="UP000708347">
    <property type="component" value="Unassembled WGS sequence"/>
</dbReference>
<name>A0ABX2JJV6_9MYCO</name>
<evidence type="ECO:0000313" key="2">
    <source>
        <dbReference type="EMBL" id="NTY57953.1"/>
    </source>
</evidence>
<gene>
    <name evidence="2" type="ORF">FEG63_00115</name>
</gene>
<accession>A0ABX2JJV6</accession>
<evidence type="ECO:0000256" key="1">
    <source>
        <dbReference type="SAM" id="MobiDB-lite"/>
    </source>
</evidence>
<evidence type="ECO:0000313" key="3">
    <source>
        <dbReference type="Proteomes" id="UP000708347"/>
    </source>
</evidence>
<sequence>MAKRDEPLRMDETHKRLLDWTYGQPPSERLAALILDDEGYRDIDPSHPLGGPDGGRDGHCTRDGEEGVWAVYFPRGQQSLKDIGDKLVADIDAARKHDPEFLVFVTNQEIRHSERTSLRALGGEIRIELLHLERVGTNLDRQRMAAVREQFLKIPATPVSDDPSIDLRVSLVGTAHMFTDDNKVLNHWVAIREKEIRKKSEQGHARLRAEQEKKERAEAERRAQQARQAAEKARETRMEPFPGRFGGSAIEMPWGGDFLRDSKIFDAVTMEQAVPDFISRMRGIQGVEVPQPPEPLSEEEIASRVAAYRTTLESRWPSCRDYLAGVGWDGMHIRIKNEAKSFLTDVEVILTFRGARGVDHEGLDDFELMKVQDPAWEPPRDPLYYTAIPAMARFRSKDFPIEWRDNDDGDLEVTITLARLRPLSEWRSEDYGDEVVLVVDPGADIDEVSVTFTATARTHDDVFEGAPLTVPVEKISMLDKLLAVMEATKDTSDD</sequence>
<evidence type="ECO:0008006" key="4">
    <source>
        <dbReference type="Google" id="ProtNLM"/>
    </source>
</evidence>